<organism evidence="3 4">
    <name type="scientific">Nostoc flagelliforme FACHB-838</name>
    <dbReference type="NCBI Taxonomy" id="2692904"/>
    <lineage>
        <taxon>Bacteria</taxon>
        <taxon>Bacillati</taxon>
        <taxon>Cyanobacteriota</taxon>
        <taxon>Cyanophyceae</taxon>
        <taxon>Nostocales</taxon>
        <taxon>Nostocaceae</taxon>
        <taxon>Nostoc</taxon>
    </lineage>
</organism>
<sequence length="543" mass="58513">MPRKLRLHNKTIALYLVVPCSLLLAVVKPLISSANEESRQRNKYYSHSLPLGKGNLRESRVLNQIAPGITHTVIVRGEQSNRDVYTVDVTFQATQQAAQATANLLKSQGYQPYLKPILRRAPDDPESGLLGYLVRVGAFNTEALAVNLRDQLAITGYSGVRVVNTAEDGEETTGPWVVNVLEIDLHQSHLKVVPALANGIVPGNERLTQLSTKTSALAAVNGGYFVIGANDGTPGDLAGISIINGKLVSEAVNGRTSLILPDSSSRDARIAALTSKILVIANNRATREIDGLNRKPGLIRGCGGVGGDLPTEQPKHDFTCTDSSELIQFTSAFGQTTETGEGAEAVLDASGQVIEFRQQRGGQIPSSGSVLSGTGNAVEWLRNYAQLGSKIDIKTHVLANGWDVRRRDETPGVINGGPRLLRNGKIDITAYKEGFHWPENPEFYYRFGVRRNPRTLAGITSLGKLLLVTIDGRQPTRSVGASFEESALIMRTLGATDALNLDGGGSTTMTINQQLINHPSDSTGERPIADAIIILDKIGNRRH</sequence>
<protein>
    <submittedName>
        <fullName evidence="3">Phosphodiester glycosidase family protein</fullName>
    </submittedName>
</protein>
<dbReference type="PANTHER" id="PTHR40446">
    <property type="entry name" value="N-ACETYLGLUCOSAMINE-1-PHOSPHODIESTER ALPHA-N-ACETYLGLUCOSAMINIDASE"/>
    <property type="match status" value="1"/>
</dbReference>
<dbReference type="Pfam" id="PF09992">
    <property type="entry name" value="NAGPA"/>
    <property type="match status" value="1"/>
</dbReference>
<keyword evidence="4" id="KW-1185">Reference proteome</keyword>
<dbReference type="PANTHER" id="PTHR40446:SF2">
    <property type="entry name" value="N-ACETYLGLUCOSAMINE-1-PHOSPHODIESTER ALPHA-N-ACETYLGLUCOSAMINIDASE"/>
    <property type="match status" value="1"/>
</dbReference>
<feature type="domain" description="SPOR" evidence="2">
    <location>
        <begin position="79"/>
        <end position="164"/>
    </location>
</feature>
<name>A0ABR8DVQ3_9NOSO</name>
<dbReference type="SUPFAM" id="SSF110997">
    <property type="entry name" value="Sporulation related repeat"/>
    <property type="match status" value="1"/>
</dbReference>
<dbReference type="PROSITE" id="PS51724">
    <property type="entry name" value="SPOR"/>
    <property type="match status" value="1"/>
</dbReference>
<reference evidence="3 4" key="1">
    <citation type="journal article" date="2020" name="ISME J.">
        <title>Comparative genomics reveals insights into cyanobacterial evolution and habitat adaptation.</title>
        <authorList>
            <person name="Chen M.Y."/>
            <person name="Teng W.K."/>
            <person name="Zhao L."/>
            <person name="Hu C.X."/>
            <person name="Zhou Y.K."/>
            <person name="Han B.P."/>
            <person name="Song L.R."/>
            <person name="Shu W.S."/>
        </authorList>
    </citation>
    <scope>NUCLEOTIDE SEQUENCE [LARGE SCALE GENOMIC DNA]</scope>
    <source>
        <strain evidence="3 4">FACHB-838</strain>
    </source>
</reference>
<dbReference type="InterPro" id="IPR007730">
    <property type="entry name" value="SPOR-like_dom"/>
</dbReference>
<proteinExistence type="predicted"/>
<keyword evidence="1" id="KW-1133">Transmembrane helix</keyword>
<keyword evidence="3" id="KW-0378">Hydrolase</keyword>
<keyword evidence="1" id="KW-0472">Membrane</keyword>
<evidence type="ECO:0000259" key="2">
    <source>
        <dbReference type="PROSITE" id="PS51724"/>
    </source>
</evidence>
<keyword evidence="1" id="KW-0812">Transmembrane</keyword>
<dbReference type="InterPro" id="IPR036680">
    <property type="entry name" value="SPOR-like_sf"/>
</dbReference>
<evidence type="ECO:0000256" key="1">
    <source>
        <dbReference type="SAM" id="Phobius"/>
    </source>
</evidence>
<dbReference type="GO" id="GO:0016798">
    <property type="term" value="F:hydrolase activity, acting on glycosyl bonds"/>
    <property type="evidence" value="ECO:0007669"/>
    <property type="project" value="UniProtKB-KW"/>
</dbReference>
<dbReference type="Proteomes" id="UP000623440">
    <property type="component" value="Unassembled WGS sequence"/>
</dbReference>
<dbReference type="InterPro" id="IPR018711">
    <property type="entry name" value="NAGPA"/>
</dbReference>
<keyword evidence="3" id="KW-0326">Glycosidase</keyword>
<comment type="caution">
    <text evidence="3">The sequence shown here is derived from an EMBL/GenBank/DDBJ whole genome shotgun (WGS) entry which is preliminary data.</text>
</comment>
<feature type="transmembrane region" description="Helical" evidence="1">
    <location>
        <begin position="12"/>
        <end position="31"/>
    </location>
</feature>
<evidence type="ECO:0000313" key="3">
    <source>
        <dbReference type="EMBL" id="MBD2532977.1"/>
    </source>
</evidence>
<dbReference type="EMBL" id="JACJSI010000077">
    <property type="protein sequence ID" value="MBD2532977.1"/>
    <property type="molecule type" value="Genomic_DNA"/>
</dbReference>
<dbReference type="RefSeq" id="WP_190943576.1">
    <property type="nucleotide sequence ID" value="NZ_JACJSI010000077.1"/>
</dbReference>
<dbReference type="Gene3D" id="3.30.70.1070">
    <property type="entry name" value="Sporulation related repeat"/>
    <property type="match status" value="1"/>
</dbReference>
<gene>
    <name evidence="3" type="ORF">H6G97_26750</name>
</gene>
<accession>A0ABR8DVQ3</accession>
<evidence type="ECO:0000313" key="4">
    <source>
        <dbReference type="Proteomes" id="UP000623440"/>
    </source>
</evidence>